<feature type="domain" description="Peptidase C54 catalytic" evidence="14">
    <location>
        <begin position="452"/>
        <end position="532"/>
    </location>
</feature>
<evidence type="ECO:0000256" key="6">
    <source>
        <dbReference type="ARBA" id="ARBA00022801"/>
    </source>
</evidence>
<dbReference type="GO" id="GO:0016485">
    <property type="term" value="P:protein processing"/>
    <property type="evidence" value="ECO:0007669"/>
    <property type="project" value="TreeGrafter"/>
</dbReference>
<comment type="catalytic activity">
    <reaction evidence="10">
        <text>[protein]-C-terminal L-amino acid-glycyl-phosphatidylethanolamide + H2O = [protein]-C-terminal L-amino acid-glycine + a 1,2-diacyl-sn-glycero-3-phosphoethanolamine</text>
        <dbReference type="Rhea" id="RHEA:67548"/>
        <dbReference type="Rhea" id="RHEA-COMP:17323"/>
        <dbReference type="Rhea" id="RHEA-COMP:17324"/>
        <dbReference type="ChEBI" id="CHEBI:15377"/>
        <dbReference type="ChEBI" id="CHEBI:64612"/>
        <dbReference type="ChEBI" id="CHEBI:172940"/>
        <dbReference type="ChEBI" id="CHEBI:172941"/>
    </reaction>
    <physiologicalReaction direction="left-to-right" evidence="10">
        <dbReference type="Rhea" id="RHEA:67549"/>
    </physiologicalReaction>
</comment>
<comment type="function">
    <text evidence="11">Cysteine protease that plays a key role in autophagy by mediating both proteolytic activation and delipidation of ATG8 family proteins.</text>
</comment>
<keyword evidence="16" id="KW-1185">Reference proteome</keyword>
<evidence type="ECO:0000256" key="4">
    <source>
        <dbReference type="ARBA" id="ARBA00022490"/>
    </source>
</evidence>
<evidence type="ECO:0000256" key="10">
    <source>
        <dbReference type="ARBA" id="ARBA00029362"/>
    </source>
</evidence>
<dbReference type="GO" id="GO:0034727">
    <property type="term" value="P:piecemeal microautophagy of the nucleus"/>
    <property type="evidence" value="ECO:0007669"/>
    <property type="project" value="TreeGrafter"/>
</dbReference>
<feature type="region of interest" description="Disordered" evidence="13">
    <location>
        <begin position="373"/>
        <end position="406"/>
    </location>
</feature>
<evidence type="ECO:0000256" key="7">
    <source>
        <dbReference type="ARBA" id="ARBA00022807"/>
    </source>
</evidence>
<keyword evidence="3" id="KW-0813">Transport</keyword>
<evidence type="ECO:0000256" key="11">
    <source>
        <dbReference type="RuleBase" id="RU363115"/>
    </source>
</evidence>
<feature type="region of interest" description="Disordered" evidence="13">
    <location>
        <begin position="300"/>
        <end position="340"/>
    </location>
</feature>
<dbReference type="GO" id="GO:0035973">
    <property type="term" value="P:aggrephagy"/>
    <property type="evidence" value="ECO:0007669"/>
    <property type="project" value="TreeGrafter"/>
</dbReference>
<feature type="region of interest" description="Disordered" evidence="13">
    <location>
        <begin position="1"/>
        <end position="35"/>
    </location>
</feature>
<dbReference type="GO" id="GO:0000045">
    <property type="term" value="P:autophagosome assembly"/>
    <property type="evidence" value="ECO:0007669"/>
    <property type="project" value="TreeGrafter"/>
</dbReference>
<comment type="similarity">
    <text evidence="2 11">Belongs to the peptidase C54 family.</text>
</comment>
<proteinExistence type="inferred from homology"/>
<organism evidence="15 16">
    <name type="scientific">Heterostelium pallidum (strain ATCC 26659 / Pp 5 / PN500)</name>
    <name type="common">Cellular slime mold</name>
    <name type="synonym">Polysphondylium pallidum</name>
    <dbReference type="NCBI Taxonomy" id="670386"/>
    <lineage>
        <taxon>Eukaryota</taxon>
        <taxon>Amoebozoa</taxon>
        <taxon>Evosea</taxon>
        <taxon>Eumycetozoa</taxon>
        <taxon>Dictyostelia</taxon>
        <taxon>Acytosteliales</taxon>
        <taxon>Acytosteliaceae</taxon>
        <taxon>Heterostelium</taxon>
    </lineage>
</organism>
<dbReference type="EMBL" id="ADBJ01000018">
    <property type="protein sequence ID" value="EFA82617.1"/>
    <property type="molecule type" value="Genomic_DNA"/>
</dbReference>
<dbReference type="GO" id="GO:0005737">
    <property type="term" value="C:cytoplasm"/>
    <property type="evidence" value="ECO:0007669"/>
    <property type="project" value="UniProtKB-SubCell"/>
</dbReference>
<feature type="region of interest" description="Disordered" evidence="13">
    <location>
        <begin position="57"/>
        <end position="98"/>
    </location>
</feature>
<keyword evidence="6 11" id="KW-0378">Hydrolase</keyword>
<dbReference type="GO" id="GO:0004197">
    <property type="term" value="F:cysteine-type endopeptidase activity"/>
    <property type="evidence" value="ECO:0007669"/>
    <property type="project" value="TreeGrafter"/>
</dbReference>
<dbReference type="FunCoup" id="D3B774">
    <property type="interactions" value="161"/>
</dbReference>
<comment type="subcellular location">
    <subcellularLocation>
        <location evidence="1 11">Cytoplasm</location>
    </subcellularLocation>
</comment>
<evidence type="ECO:0000256" key="9">
    <source>
        <dbReference type="ARBA" id="ARBA00023006"/>
    </source>
</evidence>
<dbReference type="AlphaFoldDB" id="D3B774"/>
<feature type="domain" description="Peptidase C54 catalytic" evidence="14">
    <location>
        <begin position="540"/>
        <end position="577"/>
    </location>
</feature>
<dbReference type="MEROPS" id="C54.004"/>
<feature type="region of interest" description="Disordered" evidence="13">
    <location>
        <begin position="119"/>
        <end position="142"/>
    </location>
</feature>
<dbReference type="PANTHER" id="PTHR22624">
    <property type="entry name" value="CYSTEINE PROTEASE ATG4"/>
    <property type="match status" value="1"/>
</dbReference>
<dbReference type="Proteomes" id="UP000001396">
    <property type="component" value="Unassembled WGS sequence"/>
</dbReference>
<dbReference type="GeneID" id="31359796"/>
<evidence type="ECO:0000256" key="2">
    <source>
        <dbReference type="ARBA" id="ARBA00010958"/>
    </source>
</evidence>
<name>D3B774_HETP5</name>
<dbReference type="GO" id="GO:0000423">
    <property type="term" value="P:mitophagy"/>
    <property type="evidence" value="ECO:0007669"/>
    <property type="project" value="TreeGrafter"/>
</dbReference>
<evidence type="ECO:0000256" key="5">
    <source>
        <dbReference type="ARBA" id="ARBA00022670"/>
    </source>
</evidence>
<feature type="coiled-coil region" evidence="12">
    <location>
        <begin position="172"/>
        <end position="206"/>
    </location>
</feature>
<keyword evidence="9 11" id="KW-0072">Autophagy</keyword>
<dbReference type="STRING" id="670386.D3B774"/>
<dbReference type="RefSeq" id="XP_020434734.1">
    <property type="nucleotide sequence ID" value="XM_020575214.1"/>
</dbReference>
<dbReference type="InParanoid" id="D3B774"/>
<dbReference type="InterPro" id="IPR005078">
    <property type="entry name" value="Peptidase_C54"/>
</dbReference>
<evidence type="ECO:0000256" key="8">
    <source>
        <dbReference type="ARBA" id="ARBA00022927"/>
    </source>
</evidence>
<dbReference type="GO" id="GO:0019786">
    <property type="term" value="F:protein-phosphatidylethanolamide deconjugating activity"/>
    <property type="evidence" value="ECO:0007669"/>
    <property type="project" value="InterPro"/>
</dbReference>
<sequence length="646" mass="73230">MNNNSINSNDLNSSSSNTSSEYQQQQQQLQQQQQSPFRYINNSNSISSNNLYNKSIFSNSNNNNSNGNNNNGSNSIYNNNNNINNNNNNNNSINDHLHDMKRSKSTPFLNLQQMQYIQQQQQQQLMQSSSSSSLLSPNSSSLNTNYPYTTSSLYKSNLYNSTNTTNNNNDRYNNNNDIVNRLENQIQQILNEVEELKKKIKIMEEQQGNTNNWGLKYSRRVLITSNFLLETSITSCDGTVFECHGGTQSYFVATAGGDLQCSEKESIIPNFIMNCLYIFRGAGNVLPQFSDSSIWMYGKEYKPPDPNDQKSNIDSSISSDSSNVSADGHRQQQQQHQQINDGVSKLVIRDEEDSINHSSSIMSGSFELTNIIDSSSTGNNNTTTTTTTTTNNNSNNNNNNNNNRQPSFINEFLEDFSNKIWMSYRQGFPYIGDTMFENDCGWGYWKKSGQNEYPELLYNIVRMFLDKPTAPFSIHNIALHGQNHLGKNVGEWFAPSNITHAIKSLVNKFNLQCNISVVISEDGSLYVDQMLDAALQPNGSIVGGKPRASLYFIAAQDDNLFYLDPHTVQQAIDNEVEFSLSVSVETKEDFLDFLERSKKLVSKSEFPLYNIAERVPDYQLQKTMSVEGEEEDSSDDIDFEMEYHML</sequence>
<keyword evidence="8 11" id="KW-0653">Protein transport</keyword>
<dbReference type="EC" id="3.4.22.-" evidence="11"/>
<protein>
    <recommendedName>
        <fullName evidence="11">Cysteine protease</fullName>
        <ecNumber evidence="11">3.4.22.-</ecNumber>
    </recommendedName>
</protein>
<evidence type="ECO:0000256" key="3">
    <source>
        <dbReference type="ARBA" id="ARBA00022448"/>
    </source>
</evidence>
<feature type="domain" description="Peptidase C54 catalytic" evidence="14">
    <location>
        <begin position="410"/>
        <end position="450"/>
    </location>
</feature>
<dbReference type="GO" id="GO:0015031">
    <property type="term" value="P:protein transport"/>
    <property type="evidence" value="ECO:0007669"/>
    <property type="project" value="UniProtKB-KW"/>
</dbReference>
<dbReference type="PANTHER" id="PTHR22624:SF49">
    <property type="entry name" value="CYSTEINE PROTEASE"/>
    <property type="match status" value="1"/>
</dbReference>
<evidence type="ECO:0000313" key="15">
    <source>
        <dbReference type="EMBL" id="EFA82617.1"/>
    </source>
</evidence>
<dbReference type="SUPFAM" id="SSF54001">
    <property type="entry name" value="Cysteine proteinases"/>
    <property type="match status" value="1"/>
</dbReference>
<evidence type="ECO:0000256" key="13">
    <source>
        <dbReference type="SAM" id="MobiDB-lite"/>
    </source>
</evidence>
<feature type="compositionally biased region" description="Low complexity" evidence="13">
    <location>
        <begin position="312"/>
        <end position="323"/>
    </location>
</feature>
<feature type="compositionally biased region" description="Low complexity" evidence="13">
    <location>
        <begin position="374"/>
        <end position="403"/>
    </location>
</feature>
<comment type="caution">
    <text evidence="15">The sequence shown here is derived from an EMBL/GenBank/DDBJ whole genome shotgun (WGS) entry which is preliminary data.</text>
</comment>
<accession>D3B774</accession>
<evidence type="ECO:0000313" key="16">
    <source>
        <dbReference type="Proteomes" id="UP000001396"/>
    </source>
</evidence>
<dbReference type="Pfam" id="PF03416">
    <property type="entry name" value="Peptidase_C54"/>
    <property type="match status" value="3"/>
</dbReference>
<keyword evidence="7" id="KW-0788">Thiol protease</keyword>
<evidence type="ECO:0000256" key="1">
    <source>
        <dbReference type="ARBA" id="ARBA00004496"/>
    </source>
</evidence>
<feature type="compositionally biased region" description="Low complexity" evidence="13">
    <location>
        <begin position="58"/>
        <end position="94"/>
    </location>
</feature>
<evidence type="ECO:0000259" key="14">
    <source>
        <dbReference type="Pfam" id="PF03416"/>
    </source>
</evidence>
<reference evidence="15 16" key="1">
    <citation type="journal article" date="2011" name="Genome Res.">
        <title>Phylogeny-wide analysis of social amoeba genomes highlights ancient origins for complex intercellular communication.</title>
        <authorList>
            <person name="Heidel A.J."/>
            <person name="Lawal H.M."/>
            <person name="Felder M."/>
            <person name="Schilde C."/>
            <person name="Helps N.R."/>
            <person name="Tunggal B."/>
            <person name="Rivero F."/>
            <person name="John U."/>
            <person name="Schleicher M."/>
            <person name="Eichinger L."/>
            <person name="Platzer M."/>
            <person name="Noegel A.A."/>
            <person name="Schaap P."/>
            <person name="Gloeckner G."/>
        </authorList>
    </citation>
    <scope>NUCLEOTIDE SEQUENCE [LARGE SCALE GENOMIC DNA]</scope>
    <source>
        <strain evidence="16">ATCC 26659 / Pp 5 / PN500</strain>
    </source>
</reference>
<dbReference type="InterPro" id="IPR046792">
    <property type="entry name" value="Peptidase_C54_cat"/>
</dbReference>
<keyword evidence="4 11" id="KW-0963">Cytoplasm</keyword>
<keyword evidence="12" id="KW-0175">Coiled coil</keyword>
<dbReference type="InterPro" id="IPR038765">
    <property type="entry name" value="Papain-like_cys_pep_sf"/>
</dbReference>
<keyword evidence="5 11" id="KW-0645">Protease</keyword>
<evidence type="ECO:0000256" key="12">
    <source>
        <dbReference type="SAM" id="Coils"/>
    </source>
</evidence>
<gene>
    <name evidence="15" type="ORF">PPL_04309</name>
</gene>